<organism evidence="11 12">
    <name type="scientific">Spizellomyces punctatus (strain DAOM BR117)</name>
    <dbReference type="NCBI Taxonomy" id="645134"/>
    <lineage>
        <taxon>Eukaryota</taxon>
        <taxon>Fungi</taxon>
        <taxon>Fungi incertae sedis</taxon>
        <taxon>Chytridiomycota</taxon>
        <taxon>Chytridiomycota incertae sedis</taxon>
        <taxon>Chytridiomycetes</taxon>
        <taxon>Spizellomycetales</taxon>
        <taxon>Spizellomycetaceae</taxon>
        <taxon>Spizellomyces</taxon>
    </lineage>
</organism>
<comment type="subcellular location">
    <subcellularLocation>
        <location evidence="2">Chromosome</location>
    </subcellularLocation>
    <subcellularLocation>
        <location evidence="1">Nucleus</location>
    </subcellularLocation>
</comment>
<feature type="coiled-coil region" evidence="8">
    <location>
        <begin position="345"/>
        <end position="372"/>
    </location>
</feature>
<dbReference type="eggNOG" id="KOG0018">
    <property type="taxonomic scope" value="Eukaryota"/>
</dbReference>
<keyword evidence="12" id="KW-1185">Reference proteome</keyword>
<dbReference type="STRING" id="645134.A0A0L0HB11"/>
<dbReference type="InterPro" id="IPR027417">
    <property type="entry name" value="P-loop_NTPase"/>
</dbReference>
<dbReference type="SUPFAM" id="SSF52540">
    <property type="entry name" value="P-loop containing nucleoside triphosphate hydrolases"/>
    <property type="match status" value="1"/>
</dbReference>
<evidence type="ECO:0000256" key="4">
    <source>
        <dbReference type="ARBA" id="ARBA00022618"/>
    </source>
</evidence>
<dbReference type="GO" id="GO:0003677">
    <property type="term" value="F:DNA binding"/>
    <property type="evidence" value="ECO:0007669"/>
    <property type="project" value="TreeGrafter"/>
</dbReference>
<dbReference type="GeneID" id="27690168"/>
<keyword evidence="7" id="KW-0131">Cell cycle</keyword>
<evidence type="ECO:0000256" key="5">
    <source>
        <dbReference type="ARBA" id="ARBA00022776"/>
    </source>
</evidence>
<dbReference type="GO" id="GO:0005634">
    <property type="term" value="C:nucleus"/>
    <property type="evidence" value="ECO:0007669"/>
    <property type="project" value="UniProtKB-SubCell"/>
</dbReference>
<evidence type="ECO:0000313" key="11">
    <source>
        <dbReference type="EMBL" id="KNC97908.1"/>
    </source>
</evidence>
<dbReference type="InterPro" id="IPR028468">
    <property type="entry name" value="Smc1_ABC"/>
</dbReference>
<accession>A0A0L0HB11</accession>
<dbReference type="Pfam" id="PF02463">
    <property type="entry name" value="SMC_N"/>
    <property type="match status" value="1"/>
</dbReference>
<dbReference type="RefSeq" id="XP_016605948.1">
    <property type="nucleotide sequence ID" value="XM_016755092.1"/>
</dbReference>
<dbReference type="GO" id="GO:0008278">
    <property type="term" value="C:cohesin complex"/>
    <property type="evidence" value="ECO:0007669"/>
    <property type="project" value="InterPro"/>
</dbReference>
<feature type="coiled-coil region" evidence="8">
    <location>
        <begin position="201"/>
        <end position="295"/>
    </location>
</feature>
<evidence type="ECO:0000256" key="1">
    <source>
        <dbReference type="ARBA" id="ARBA00004123"/>
    </source>
</evidence>
<gene>
    <name evidence="11" type="ORF">SPPG_06899</name>
</gene>
<protein>
    <recommendedName>
        <fullName evidence="10">RecF/RecN/SMC N-terminal domain-containing protein</fullName>
    </recommendedName>
</protein>
<dbReference type="InterPro" id="IPR003395">
    <property type="entry name" value="RecF/RecN/SMC_N"/>
</dbReference>
<evidence type="ECO:0000313" key="12">
    <source>
        <dbReference type="Proteomes" id="UP000053201"/>
    </source>
</evidence>
<dbReference type="PANTHER" id="PTHR18937">
    <property type="entry name" value="STRUCTURAL MAINTENANCE OF CHROMOSOMES SMC FAMILY MEMBER"/>
    <property type="match status" value="1"/>
</dbReference>
<dbReference type="VEuPathDB" id="FungiDB:SPPG_06899"/>
<feature type="domain" description="RecF/RecN/SMC N-terminal" evidence="10">
    <location>
        <begin position="4"/>
        <end position="141"/>
    </location>
</feature>
<evidence type="ECO:0000256" key="7">
    <source>
        <dbReference type="ARBA" id="ARBA00023306"/>
    </source>
</evidence>
<evidence type="ECO:0000256" key="2">
    <source>
        <dbReference type="ARBA" id="ARBA00004286"/>
    </source>
</evidence>
<evidence type="ECO:0000256" key="8">
    <source>
        <dbReference type="SAM" id="Coils"/>
    </source>
</evidence>
<dbReference type="GO" id="GO:0005524">
    <property type="term" value="F:ATP binding"/>
    <property type="evidence" value="ECO:0007669"/>
    <property type="project" value="InterPro"/>
</dbReference>
<feature type="region of interest" description="Disordered" evidence="9">
    <location>
        <begin position="386"/>
        <end position="426"/>
    </location>
</feature>
<dbReference type="GO" id="GO:0016887">
    <property type="term" value="F:ATP hydrolysis activity"/>
    <property type="evidence" value="ECO:0007669"/>
    <property type="project" value="InterPro"/>
</dbReference>
<dbReference type="Gene3D" id="3.40.50.300">
    <property type="entry name" value="P-loop containing nucleotide triphosphate hydrolases"/>
    <property type="match status" value="1"/>
</dbReference>
<dbReference type="OMA" id="WRINGES"/>
<dbReference type="EMBL" id="KQ257462">
    <property type="protein sequence ID" value="KNC97908.1"/>
    <property type="molecule type" value="Genomic_DNA"/>
</dbReference>
<reference evidence="11 12" key="1">
    <citation type="submission" date="2009-08" db="EMBL/GenBank/DDBJ databases">
        <title>The Genome Sequence of Spizellomyces punctatus strain DAOM BR117.</title>
        <authorList>
            <consortium name="The Broad Institute Genome Sequencing Platform"/>
            <person name="Russ C."/>
            <person name="Cuomo C."/>
            <person name="Shea T."/>
            <person name="Young S.K."/>
            <person name="Zeng Q."/>
            <person name="Koehrsen M."/>
            <person name="Haas B."/>
            <person name="Borodovsky M."/>
            <person name="Guigo R."/>
            <person name="Alvarado L."/>
            <person name="Berlin A."/>
            <person name="Bochicchio J."/>
            <person name="Borenstein D."/>
            <person name="Chapman S."/>
            <person name="Chen Z."/>
            <person name="Engels R."/>
            <person name="Freedman E."/>
            <person name="Gellesch M."/>
            <person name="Goldberg J."/>
            <person name="Griggs A."/>
            <person name="Gujja S."/>
            <person name="Heiman D."/>
            <person name="Hepburn T."/>
            <person name="Howarth C."/>
            <person name="Jen D."/>
            <person name="Larson L."/>
            <person name="Lewis B."/>
            <person name="Mehta T."/>
            <person name="Park D."/>
            <person name="Pearson M."/>
            <person name="Roberts A."/>
            <person name="Saif S."/>
            <person name="Shenoy N."/>
            <person name="Sisk P."/>
            <person name="Stolte C."/>
            <person name="Sykes S."/>
            <person name="Thomson T."/>
            <person name="Walk T."/>
            <person name="White J."/>
            <person name="Yandava C."/>
            <person name="Burger G."/>
            <person name="Gray M.W."/>
            <person name="Holland P.W.H."/>
            <person name="King N."/>
            <person name="Lang F.B.F."/>
            <person name="Roger A.J."/>
            <person name="Ruiz-Trillo I."/>
            <person name="Lander E."/>
            <person name="Nusbaum C."/>
        </authorList>
    </citation>
    <scope>NUCLEOTIDE SEQUENCE [LARGE SCALE GENOMIC DNA]</scope>
    <source>
        <strain evidence="11 12">DAOM BR117</strain>
    </source>
</reference>
<dbReference type="CDD" id="cd03275">
    <property type="entry name" value="ABC_SMC1_euk"/>
    <property type="match status" value="1"/>
</dbReference>
<keyword evidence="4" id="KW-0132">Cell division</keyword>
<feature type="compositionally biased region" description="Polar residues" evidence="9">
    <location>
        <begin position="398"/>
        <end position="413"/>
    </location>
</feature>
<evidence type="ECO:0000259" key="10">
    <source>
        <dbReference type="Pfam" id="PF02463"/>
    </source>
</evidence>
<dbReference type="Proteomes" id="UP000053201">
    <property type="component" value="Unassembled WGS sequence"/>
</dbReference>
<dbReference type="PANTHER" id="PTHR18937:SF12">
    <property type="entry name" value="STRUCTURAL MAINTENANCE OF CHROMOSOMES PROTEIN"/>
    <property type="match status" value="1"/>
</dbReference>
<name>A0A0L0HB11_SPIPD</name>
<dbReference type="GO" id="GO:0007062">
    <property type="term" value="P:sister chromatid cohesion"/>
    <property type="evidence" value="ECO:0007669"/>
    <property type="project" value="InterPro"/>
</dbReference>
<dbReference type="AlphaFoldDB" id="A0A0L0HB11"/>
<keyword evidence="6" id="KW-0539">Nucleus</keyword>
<keyword evidence="5" id="KW-0498">Mitosis</keyword>
<evidence type="ECO:0000256" key="6">
    <source>
        <dbReference type="ARBA" id="ARBA00023242"/>
    </source>
</evidence>
<keyword evidence="3" id="KW-0158">Chromosome</keyword>
<proteinExistence type="predicted"/>
<evidence type="ECO:0000256" key="3">
    <source>
        <dbReference type="ARBA" id="ARBA00022454"/>
    </source>
</evidence>
<evidence type="ECO:0000256" key="9">
    <source>
        <dbReference type="SAM" id="MobiDB-lite"/>
    </source>
</evidence>
<sequence length="426" mass="48386">MGRLVQIEVENFKSYRGQQTIGPFYNFTSVIGPNGSGKSNLMDAISFVLGVKSTQLRSAQLRELIYRSGRGAAEKQGGNGGGEEEPKRAYVCAEYETSDGGTLRFMRIVTSSGTSEYKINDKSVPFAKYSATLEEENILIKAKNFLVFQGDVEAVASQSPKDLTRLLEQISGSLELKAEYERLKALQEMATENSADSFVKKRGVTAEMKQFKEQKEEAERFDKLQKQRAQQLATYLVWKLYHLNKNIEVLEAEIDQERGASQHSEEQMRDLETQLKDAKRQQARTNKDLMRLEKHIHEKTKQMEDMKPVLLRLDEKIRHGNKKLRTADENISKARAEHERETVIIRDLQKDYEQLTKALAKYEENLRKRRAEEGRSLDEAQLAEYNQSPAPNLCVSAGTHQSATSKENCSRSKVATGGECKRSTES</sequence>
<keyword evidence="8" id="KW-0175">Coiled coil</keyword>
<dbReference type="OrthoDB" id="5575062at2759"/>
<dbReference type="InParanoid" id="A0A0L0HB11"/>
<dbReference type="GO" id="GO:0051301">
    <property type="term" value="P:cell division"/>
    <property type="evidence" value="ECO:0007669"/>
    <property type="project" value="UniProtKB-KW"/>
</dbReference>